<reference evidence="2 3" key="1">
    <citation type="journal article" date="2013" name="Genome Announc.">
        <title>Draft genome sequences for three mercury-methylating, sulfate-reducing bacteria.</title>
        <authorList>
            <person name="Brown S.D."/>
            <person name="Hurt R.A.Jr."/>
            <person name="Gilmour C.C."/>
            <person name="Elias D.A."/>
        </authorList>
    </citation>
    <scope>NUCLEOTIDE SEQUENCE [LARGE SCALE GENOMIC DNA]</scope>
    <source>
        <strain evidence="2 3">DSM 2059</strain>
    </source>
</reference>
<protein>
    <submittedName>
        <fullName evidence="2">Uncharacterized protein</fullName>
    </submittedName>
</protein>
<keyword evidence="3" id="KW-1185">Reference proteome</keyword>
<dbReference type="EMBL" id="ATHJ01000091">
    <property type="protein sequence ID" value="EPR39244.1"/>
    <property type="molecule type" value="Genomic_DNA"/>
</dbReference>
<evidence type="ECO:0000313" key="2">
    <source>
        <dbReference type="EMBL" id="EPR39244.1"/>
    </source>
</evidence>
<dbReference type="eggNOG" id="ENOG502ZBFZ">
    <property type="taxonomic scope" value="Bacteria"/>
</dbReference>
<dbReference type="Proteomes" id="UP000014977">
    <property type="component" value="Unassembled WGS sequence"/>
</dbReference>
<feature type="chain" id="PRO_5030177285" evidence="1">
    <location>
        <begin position="24"/>
        <end position="433"/>
    </location>
</feature>
<dbReference type="Gene3D" id="2.40.160.100">
    <property type="match status" value="1"/>
</dbReference>
<evidence type="ECO:0000256" key="1">
    <source>
        <dbReference type="SAM" id="SignalP"/>
    </source>
</evidence>
<dbReference type="OrthoDB" id="5416951at2"/>
<feature type="signal peptide" evidence="1">
    <location>
        <begin position="1"/>
        <end position="23"/>
    </location>
</feature>
<name>S7UYD7_DESML</name>
<organism evidence="2 3">
    <name type="scientific">Desulfococcus multivorans DSM 2059</name>
    <dbReference type="NCBI Taxonomy" id="1121405"/>
    <lineage>
        <taxon>Bacteria</taxon>
        <taxon>Pseudomonadati</taxon>
        <taxon>Thermodesulfobacteriota</taxon>
        <taxon>Desulfobacteria</taxon>
        <taxon>Desulfobacterales</taxon>
        <taxon>Desulfococcaceae</taxon>
        <taxon>Desulfococcus</taxon>
    </lineage>
</organism>
<dbReference type="STRING" id="897.B2D07_17735"/>
<sequence>MKKLGMLALAAVLVAMFTMPAWAIESEFGGYWRTRFYTTQNFTGEDESEAGDFSGVDTRTRLYYTAIFHENLKFVNKFEWDAIWGTGPLGDIGADGKEFEIKNSYVDFNTGPVNWKVGIQGAVFARGFLFDDDFSGVMVNYKGETFELPFVWVKAYEGTELSFNNAQDANDLDADYFGIFPKFTLGGMFDVNPYFMYIYSKDASEWFGTGAGNHSLLANALGAEAEELNMWYAGLDLDVDFDMGAAWFTGIYQGGDVDLQTGESLDFKAWLLALGGNVNVGMFDVHGRAFYASGDDDDDEDIEQFTPPQGRSYYWSEIMGYGIFDFTTSNNAPADNISNVWAANLGVAVKPMDKLKVALDVWYAALAEKIEVAGGGEEDVLGTEVDLVITYEVVENLNLDLVGAYLFAGDATTENLDNDENPYEVGARLSLAF</sequence>
<dbReference type="RefSeq" id="WP_020877505.1">
    <property type="nucleotide sequence ID" value="NZ_ATHJ01000091.1"/>
</dbReference>
<proteinExistence type="predicted"/>
<dbReference type="AlphaFoldDB" id="S7UYD7"/>
<comment type="caution">
    <text evidence="2">The sequence shown here is derived from an EMBL/GenBank/DDBJ whole genome shotgun (WGS) entry which is preliminary data.</text>
</comment>
<accession>S7UYD7</accession>
<gene>
    <name evidence="2" type="ORF">dsmv_2748</name>
</gene>
<keyword evidence="1" id="KW-0732">Signal</keyword>
<evidence type="ECO:0000313" key="3">
    <source>
        <dbReference type="Proteomes" id="UP000014977"/>
    </source>
</evidence>
<dbReference type="InterPro" id="IPR053728">
    <property type="entry name" value="Alginate_Permeability_Chnl"/>
</dbReference>